<evidence type="ECO:0000256" key="6">
    <source>
        <dbReference type="ARBA" id="ARBA00022741"/>
    </source>
</evidence>
<evidence type="ECO:0000313" key="16">
    <source>
        <dbReference type="EMBL" id="GAA1950054.1"/>
    </source>
</evidence>
<dbReference type="Pfam" id="PF00120">
    <property type="entry name" value="Gln-synt_C"/>
    <property type="match status" value="1"/>
</dbReference>
<evidence type="ECO:0000256" key="12">
    <source>
        <dbReference type="PROSITE-ProRule" id="PRU01330"/>
    </source>
</evidence>
<evidence type="ECO:0000256" key="8">
    <source>
        <dbReference type="ARBA" id="ARBA00030668"/>
    </source>
</evidence>
<organism evidence="16 17">
    <name type="scientific">Catenulispora subtropica</name>
    <dbReference type="NCBI Taxonomy" id="450798"/>
    <lineage>
        <taxon>Bacteria</taxon>
        <taxon>Bacillati</taxon>
        <taxon>Actinomycetota</taxon>
        <taxon>Actinomycetes</taxon>
        <taxon>Catenulisporales</taxon>
        <taxon>Catenulisporaceae</taxon>
        <taxon>Catenulispora</taxon>
    </lineage>
</organism>
<comment type="catalytic activity">
    <reaction evidence="11">
        <text>L-glutamate + NH4(+) + ATP = L-glutamine + ADP + phosphate + H(+)</text>
        <dbReference type="Rhea" id="RHEA:16169"/>
        <dbReference type="ChEBI" id="CHEBI:15378"/>
        <dbReference type="ChEBI" id="CHEBI:28938"/>
        <dbReference type="ChEBI" id="CHEBI:29985"/>
        <dbReference type="ChEBI" id="CHEBI:30616"/>
        <dbReference type="ChEBI" id="CHEBI:43474"/>
        <dbReference type="ChEBI" id="CHEBI:58359"/>
        <dbReference type="ChEBI" id="CHEBI:456216"/>
        <dbReference type="EC" id="6.3.1.2"/>
    </reaction>
</comment>
<evidence type="ECO:0000256" key="2">
    <source>
        <dbReference type="ARBA" id="ARBA00009897"/>
    </source>
</evidence>
<evidence type="ECO:0000256" key="1">
    <source>
        <dbReference type="ARBA" id="ARBA00003117"/>
    </source>
</evidence>
<dbReference type="InterPro" id="IPR036651">
    <property type="entry name" value="Gln_synt_N_sf"/>
</dbReference>
<dbReference type="InterPro" id="IPR027302">
    <property type="entry name" value="Gln_synth_N_conserv_site"/>
</dbReference>
<evidence type="ECO:0000256" key="5">
    <source>
        <dbReference type="ARBA" id="ARBA00022598"/>
    </source>
</evidence>
<protein>
    <recommendedName>
        <fullName evidence="4">Glutamine synthetase</fullName>
        <ecNumber evidence="3">6.3.1.2</ecNumber>
    </recommendedName>
    <alternativeName>
        <fullName evidence="8">Glutamate--ammonia ligase</fullName>
    </alternativeName>
    <alternativeName>
        <fullName evidence="10">Glutamine synthetase II</fullName>
    </alternativeName>
</protein>
<dbReference type="PROSITE" id="PS51987">
    <property type="entry name" value="GS_CATALYTIC"/>
    <property type="match status" value="1"/>
</dbReference>
<dbReference type="PANTHER" id="PTHR20852">
    <property type="entry name" value="GLUTAMINE SYNTHETASE"/>
    <property type="match status" value="1"/>
</dbReference>
<keyword evidence="6" id="KW-0547">Nucleotide-binding</keyword>
<proteinExistence type="inferred from homology"/>
<dbReference type="PROSITE" id="PS00180">
    <property type="entry name" value="GLNA_1"/>
    <property type="match status" value="1"/>
</dbReference>
<name>A0ABN2QF54_9ACTN</name>
<comment type="caution">
    <text evidence="16">The sequence shown here is derived from an EMBL/GenBank/DDBJ whole genome shotgun (WGS) entry which is preliminary data.</text>
</comment>
<dbReference type="SUPFAM" id="SSF54368">
    <property type="entry name" value="Glutamine synthetase, N-terminal domain"/>
    <property type="match status" value="1"/>
</dbReference>
<reference evidence="16 17" key="1">
    <citation type="journal article" date="2019" name="Int. J. Syst. Evol. Microbiol.">
        <title>The Global Catalogue of Microorganisms (GCM) 10K type strain sequencing project: providing services to taxonomists for standard genome sequencing and annotation.</title>
        <authorList>
            <consortium name="The Broad Institute Genomics Platform"/>
            <consortium name="The Broad Institute Genome Sequencing Center for Infectious Disease"/>
            <person name="Wu L."/>
            <person name="Ma J."/>
        </authorList>
    </citation>
    <scope>NUCLEOTIDE SEQUENCE [LARGE SCALE GENOMIC DNA]</scope>
    <source>
        <strain evidence="16 17">JCM 16013</strain>
    </source>
</reference>
<gene>
    <name evidence="16" type="ORF">GCM10009838_01420</name>
</gene>
<evidence type="ECO:0000256" key="3">
    <source>
        <dbReference type="ARBA" id="ARBA00012937"/>
    </source>
</evidence>
<dbReference type="InterPro" id="IPR048091">
    <property type="entry name" value="Gln_syn_GlnII"/>
</dbReference>
<keyword evidence="17" id="KW-1185">Reference proteome</keyword>
<dbReference type="PROSITE" id="PS51986">
    <property type="entry name" value="GS_BETA_GRASP"/>
    <property type="match status" value="1"/>
</dbReference>
<dbReference type="SMART" id="SM01230">
    <property type="entry name" value="Gln-synt_C"/>
    <property type="match status" value="1"/>
</dbReference>
<evidence type="ECO:0000256" key="4">
    <source>
        <dbReference type="ARBA" id="ARBA00021364"/>
    </source>
</evidence>
<evidence type="ECO:0000259" key="15">
    <source>
        <dbReference type="PROSITE" id="PS51987"/>
    </source>
</evidence>
<keyword evidence="7" id="KW-0067">ATP-binding</keyword>
<evidence type="ECO:0000256" key="9">
    <source>
        <dbReference type="ARBA" id="ARBA00038740"/>
    </source>
</evidence>
<comment type="function">
    <text evidence="1">Catalyzes the ATP-dependent biosynthesis of glutamine from glutamate and ammonia.</text>
</comment>
<comment type="similarity">
    <text evidence="2 12 13">Belongs to the glutamine synthetase family.</text>
</comment>
<dbReference type="InterPro" id="IPR050292">
    <property type="entry name" value="Glutamine_Synthetase"/>
</dbReference>
<evidence type="ECO:0000256" key="10">
    <source>
        <dbReference type="ARBA" id="ARBA00043026"/>
    </source>
</evidence>
<evidence type="ECO:0000256" key="7">
    <source>
        <dbReference type="ARBA" id="ARBA00022840"/>
    </source>
</evidence>
<dbReference type="PANTHER" id="PTHR20852:SF57">
    <property type="entry name" value="GLUTAMINE SYNTHETASE 2 CYTOPLASMIC"/>
    <property type="match status" value="1"/>
</dbReference>
<dbReference type="InterPro" id="IPR008147">
    <property type="entry name" value="Gln_synt_N"/>
</dbReference>
<evidence type="ECO:0000256" key="11">
    <source>
        <dbReference type="ARBA" id="ARBA00049436"/>
    </source>
</evidence>
<dbReference type="RefSeq" id="WP_344654886.1">
    <property type="nucleotide sequence ID" value="NZ_BAAAQM010000001.1"/>
</dbReference>
<dbReference type="EC" id="6.3.1.2" evidence="3"/>
<dbReference type="Proteomes" id="UP001499854">
    <property type="component" value="Unassembled WGS sequence"/>
</dbReference>
<dbReference type="InterPro" id="IPR014746">
    <property type="entry name" value="Gln_synth/guanido_kin_cat_dom"/>
</dbReference>
<accession>A0ABN2QF54</accession>
<comment type="subunit">
    <text evidence="9">Homooctamer and homotetramer.</text>
</comment>
<evidence type="ECO:0000256" key="13">
    <source>
        <dbReference type="RuleBase" id="RU000384"/>
    </source>
</evidence>
<dbReference type="SUPFAM" id="SSF55931">
    <property type="entry name" value="Glutamine synthetase/guanido kinase"/>
    <property type="match status" value="1"/>
</dbReference>
<evidence type="ECO:0000313" key="17">
    <source>
        <dbReference type="Proteomes" id="UP001499854"/>
    </source>
</evidence>
<feature type="domain" description="GS catalytic" evidence="15">
    <location>
        <begin position="88"/>
        <end position="339"/>
    </location>
</feature>
<feature type="domain" description="GS beta-grasp" evidence="14">
    <location>
        <begin position="3"/>
        <end position="81"/>
    </location>
</feature>
<keyword evidence="5" id="KW-0436">Ligase</keyword>
<dbReference type="Gene3D" id="3.10.20.70">
    <property type="entry name" value="Glutamine synthetase, N-terminal domain"/>
    <property type="match status" value="1"/>
</dbReference>
<dbReference type="NCBIfam" id="NF041605">
    <property type="entry name" value="gln_syn_GlnII"/>
    <property type="match status" value="1"/>
</dbReference>
<evidence type="ECO:0000259" key="14">
    <source>
        <dbReference type="PROSITE" id="PS51986"/>
    </source>
</evidence>
<dbReference type="EMBL" id="BAAAQM010000001">
    <property type="protein sequence ID" value="GAA1950054.1"/>
    <property type="molecule type" value="Genomic_DNA"/>
</dbReference>
<dbReference type="Gene3D" id="3.30.590.10">
    <property type="entry name" value="Glutamine synthetase/guanido kinase, catalytic domain"/>
    <property type="match status" value="1"/>
</dbReference>
<dbReference type="InterPro" id="IPR008146">
    <property type="entry name" value="Gln_synth_cat_dom"/>
</dbReference>
<dbReference type="Pfam" id="PF03951">
    <property type="entry name" value="Gln-synt_N"/>
    <property type="match status" value="1"/>
</dbReference>
<sequence>MVYKAEYIWVDGVRPTAGLRSKTRVLADGVEPPVWGFDGSSTAQAEGRSSDRVLRPVFTCPDPIRGGDAVLVLCEVENIDFTPHESNNRAEAREVAERFAEQEAWFGIEQEYTLFRDGRPLGFPEGGFPAPQGPYYCGAGAGVVFGREVVEKHLDYCLAAGLKISGINGEVMPGQWEFQVGPAGTLEVADHLWVARYLLLRTGEEFGVTVSFDAKPQRGDWNGAGAHTNFSTKAMREGYDPIITACEALGDGDKPAVHVRAYGAGIEDRLTGLHETAPWSEYSYGVSNRGSSVRIPWQVEVDKKGYIEDRRPNANIDPYVVTRLIVDTCCTALEKAGQV</sequence>